<sequence length="587" mass="66552">MSSKISGLSQIPHLGISVAIFGVLLIWILYRRGFPKPIPGIPYNGAAMKSFFGDIPELMQEIAPDGRLDWVGWTQKLGRSHSSPLFQLFLAPYAKPLLVLTDFRESQDIMVRRKEWDRADTMIEILSTMIPYHHINQKTDAIWKSQRRLVQDLMSPNFLHNVATPNTYSGALNLIELWRLKAQIADGRSFEAEKDIHHASLDAVLDFSFGPYFLHRATPPQIQRLKSFSDQQRQEMREKAIDGAIDLGHADLNEAVHATLVASIHIEEIQGLCPGLHWWLRSKLPSEAKLIRIREEYIKKQFDMAVDRLHEEKYKDKDGYFKGAVDLLVNRERQYAEKEGRSPVFWSSVMRDEILGSVIAGVDTTSTTISWGLKFLADNPSEQKKLRSVLREHHKAAVVESRLPNIGEITGLPIPHLDAAVEEILRLATPIPILQRTSNQDTTLLGHHIPKGTSIMMMSAGPDFTKPSFEIEESTRHESSRTAVNKQGIRKWDTEDMGLFKPERWLTEDGDGNLSFNPTAGPTMPFGLGVRACFGKRLGYIQLKTLVTLIVWNFELLPCPENLSGYGAFDGLTRRPRQCYVTLRSLD</sequence>
<dbReference type="GO" id="GO:0005506">
    <property type="term" value="F:iron ion binding"/>
    <property type="evidence" value="ECO:0007669"/>
    <property type="project" value="InterPro"/>
</dbReference>
<keyword evidence="6" id="KW-0560">Oxidoreductase</keyword>
<dbReference type="InterPro" id="IPR050121">
    <property type="entry name" value="Cytochrome_P450_monoxygenase"/>
</dbReference>
<dbReference type="PANTHER" id="PTHR24305:SF232">
    <property type="entry name" value="P450, PUTATIVE (EUROFUNG)-RELATED"/>
    <property type="match status" value="1"/>
</dbReference>
<feature type="transmembrane region" description="Helical" evidence="7">
    <location>
        <begin position="12"/>
        <end position="30"/>
    </location>
</feature>
<keyword evidence="6" id="KW-0503">Monooxygenase</keyword>
<protein>
    <submittedName>
        <fullName evidence="8">Cytochrome P450</fullName>
    </submittedName>
</protein>
<dbReference type="InterPro" id="IPR002403">
    <property type="entry name" value="Cyt_P450_E_grp-IV"/>
</dbReference>
<keyword evidence="3 5" id="KW-0479">Metal-binding</keyword>
<dbReference type="EMBL" id="KZ678139">
    <property type="protein sequence ID" value="PSN63899.1"/>
    <property type="molecule type" value="Genomic_DNA"/>
</dbReference>
<dbReference type="PANTHER" id="PTHR24305">
    <property type="entry name" value="CYTOCHROME P450"/>
    <property type="match status" value="1"/>
</dbReference>
<dbReference type="InterPro" id="IPR036396">
    <property type="entry name" value="Cyt_P450_sf"/>
</dbReference>
<dbReference type="SUPFAM" id="SSF48264">
    <property type="entry name" value="Cytochrome P450"/>
    <property type="match status" value="1"/>
</dbReference>
<dbReference type="PRINTS" id="PR00465">
    <property type="entry name" value="EP450IV"/>
</dbReference>
<evidence type="ECO:0000313" key="8">
    <source>
        <dbReference type="EMBL" id="PSN63899.1"/>
    </source>
</evidence>
<dbReference type="PRINTS" id="PR00385">
    <property type="entry name" value="P450"/>
</dbReference>
<feature type="binding site" description="axial binding residue" evidence="5">
    <location>
        <position position="533"/>
    </location>
    <ligand>
        <name>heme</name>
        <dbReference type="ChEBI" id="CHEBI:30413"/>
    </ligand>
    <ligandPart>
        <name>Fe</name>
        <dbReference type="ChEBI" id="CHEBI:18248"/>
    </ligandPart>
</feature>
<dbReference type="PROSITE" id="PS00086">
    <property type="entry name" value="CYTOCHROME_P450"/>
    <property type="match status" value="1"/>
</dbReference>
<evidence type="ECO:0000256" key="3">
    <source>
        <dbReference type="ARBA" id="ARBA00022723"/>
    </source>
</evidence>
<dbReference type="Proteomes" id="UP000240883">
    <property type="component" value="Unassembled WGS sequence"/>
</dbReference>
<evidence type="ECO:0000313" key="9">
    <source>
        <dbReference type="Proteomes" id="UP000240883"/>
    </source>
</evidence>
<keyword evidence="7" id="KW-0472">Membrane</keyword>
<evidence type="ECO:0000256" key="2">
    <source>
        <dbReference type="ARBA" id="ARBA00010617"/>
    </source>
</evidence>
<name>A0A2T2NEV0_CORCC</name>
<evidence type="ECO:0000256" key="5">
    <source>
        <dbReference type="PIRSR" id="PIRSR602403-1"/>
    </source>
</evidence>
<keyword evidence="4 5" id="KW-0408">Iron</keyword>
<dbReference type="GO" id="GO:0016705">
    <property type="term" value="F:oxidoreductase activity, acting on paired donors, with incorporation or reduction of molecular oxygen"/>
    <property type="evidence" value="ECO:0007669"/>
    <property type="project" value="InterPro"/>
</dbReference>
<keyword evidence="7" id="KW-0812">Transmembrane</keyword>
<dbReference type="AlphaFoldDB" id="A0A2T2NEV0"/>
<organism evidence="8 9">
    <name type="scientific">Corynespora cassiicola Philippines</name>
    <dbReference type="NCBI Taxonomy" id="1448308"/>
    <lineage>
        <taxon>Eukaryota</taxon>
        <taxon>Fungi</taxon>
        <taxon>Dikarya</taxon>
        <taxon>Ascomycota</taxon>
        <taxon>Pezizomycotina</taxon>
        <taxon>Dothideomycetes</taxon>
        <taxon>Pleosporomycetidae</taxon>
        <taxon>Pleosporales</taxon>
        <taxon>Corynesporascaceae</taxon>
        <taxon>Corynespora</taxon>
    </lineage>
</organism>
<dbReference type="InterPro" id="IPR017972">
    <property type="entry name" value="Cyt_P450_CS"/>
</dbReference>
<accession>A0A2T2NEV0</accession>
<dbReference type="STRING" id="1448308.A0A2T2NEV0"/>
<proteinExistence type="inferred from homology"/>
<dbReference type="Pfam" id="PF00067">
    <property type="entry name" value="p450"/>
    <property type="match status" value="2"/>
</dbReference>
<evidence type="ECO:0000256" key="1">
    <source>
        <dbReference type="ARBA" id="ARBA00001971"/>
    </source>
</evidence>
<reference evidence="8 9" key="1">
    <citation type="journal article" date="2018" name="Front. Microbiol.">
        <title>Genome-Wide Analysis of Corynespora cassiicola Leaf Fall Disease Putative Effectors.</title>
        <authorList>
            <person name="Lopez D."/>
            <person name="Ribeiro S."/>
            <person name="Label P."/>
            <person name="Fumanal B."/>
            <person name="Venisse J.S."/>
            <person name="Kohler A."/>
            <person name="de Oliveira R.R."/>
            <person name="Labutti K."/>
            <person name="Lipzen A."/>
            <person name="Lail K."/>
            <person name="Bauer D."/>
            <person name="Ohm R.A."/>
            <person name="Barry K.W."/>
            <person name="Spatafora J."/>
            <person name="Grigoriev I.V."/>
            <person name="Martin F.M."/>
            <person name="Pujade-Renaud V."/>
        </authorList>
    </citation>
    <scope>NUCLEOTIDE SEQUENCE [LARGE SCALE GENOMIC DNA]</scope>
    <source>
        <strain evidence="8 9">Philippines</strain>
    </source>
</reference>
<gene>
    <name evidence="8" type="ORF">BS50DRAFT_679101</name>
</gene>
<evidence type="ECO:0000256" key="6">
    <source>
        <dbReference type="RuleBase" id="RU000461"/>
    </source>
</evidence>
<dbReference type="GO" id="GO:0020037">
    <property type="term" value="F:heme binding"/>
    <property type="evidence" value="ECO:0007669"/>
    <property type="project" value="InterPro"/>
</dbReference>
<dbReference type="GO" id="GO:0004497">
    <property type="term" value="F:monooxygenase activity"/>
    <property type="evidence" value="ECO:0007669"/>
    <property type="project" value="UniProtKB-KW"/>
</dbReference>
<evidence type="ECO:0000256" key="4">
    <source>
        <dbReference type="ARBA" id="ARBA00023004"/>
    </source>
</evidence>
<comment type="similarity">
    <text evidence="2 6">Belongs to the cytochrome P450 family.</text>
</comment>
<keyword evidence="9" id="KW-1185">Reference proteome</keyword>
<dbReference type="OrthoDB" id="1470350at2759"/>
<keyword evidence="5 6" id="KW-0349">Heme</keyword>
<comment type="cofactor">
    <cofactor evidence="1 5">
        <name>heme</name>
        <dbReference type="ChEBI" id="CHEBI:30413"/>
    </cofactor>
</comment>
<evidence type="ECO:0000256" key="7">
    <source>
        <dbReference type="SAM" id="Phobius"/>
    </source>
</evidence>
<dbReference type="Gene3D" id="1.10.630.10">
    <property type="entry name" value="Cytochrome P450"/>
    <property type="match status" value="1"/>
</dbReference>
<keyword evidence="7" id="KW-1133">Transmembrane helix</keyword>
<dbReference type="InterPro" id="IPR001128">
    <property type="entry name" value="Cyt_P450"/>
</dbReference>